<evidence type="ECO:0000313" key="1">
    <source>
        <dbReference type="EMBL" id="MBC8576175.1"/>
    </source>
</evidence>
<dbReference type="Proteomes" id="UP000658131">
    <property type="component" value="Unassembled WGS sequence"/>
</dbReference>
<organism evidence="1 2">
    <name type="scientific">Yanshouia hominis</name>
    <dbReference type="NCBI Taxonomy" id="2763673"/>
    <lineage>
        <taxon>Bacteria</taxon>
        <taxon>Bacillati</taxon>
        <taxon>Bacillota</taxon>
        <taxon>Clostridia</taxon>
        <taxon>Eubacteriales</taxon>
        <taxon>Oscillospiraceae</taxon>
        <taxon>Yanshouia</taxon>
    </lineage>
</organism>
<dbReference type="RefSeq" id="WP_262399725.1">
    <property type="nucleotide sequence ID" value="NZ_JACRTB010000009.1"/>
</dbReference>
<dbReference type="EMBL" id="JACRTB010000009">
    <property type="protein sequence ID" value="MBC8576175.1"/>
    <property type="molecule type" value="Genomic_DNA"/>
</dbReference>
<reference evidence="1 2" key="1">
    <citation type="submission" date="2020-08" db="EMBL/GenBank/DDBJ databases">
        <title>Genome public.</title>
        <authorList>
            <person name="Liu C."/>
            <person name="Sun Q."/>
        </authorList>
    </citation>
    <scope>NUCLEOTIDE SEQUENCE [LARGE SCALE GENOMIC DNA]</scope>
    <source>
        <strain evidence="1 2">BX1</strain>
    </source>
</reference>
<keyword evidence="2" id="KW-1185">Reference proteome</keyword>
<gene>
    <name evidence="1" type="ORF">H8717_07110</name>
</gene>
<accession>A0ABR7NIZ9</accession>
<proteinExistence type="predicted"/>
<comment type="caution">
    <text evidence="1">The sequence shown here is derived from an EMBL/GenBank/DDBJ whole genome shotgun (WGS) entry which is preliminary data.</text>
</comment>
<name>A0ABR7NIZ9_9FIRM</name>
<sequence length="47" mass="5435">MSYINPRLQPKFESLSIDLKNAILERNVRIDTMQDFIKVLGEIAEGK</sequence>
<protein>
    <submittedName>
        <fullName evidence="1">Molecular chaperone GroEL</fullName>
    </submittedName>
</protein>
<evidence type="ECO:0000313" key="2">
    <source>
        <dbReference type="Proteomes" id="UP000658131"/>
    </source>
</evidence>